<reference evidence="2" key="2">
    <citation type="submission" date="2004-02" db="EMBL/GenBank/DDBJ databases">
        <authorList>
            <consortium name="Genoscope"/>
            <consortium name="Whitehead Institute Centre for Genome Research"/>
        </authorList>
    </citation>
    <scope>NUCLEOTIDE SEQUENCE</scope>
</reference>
<feature type="region of interest" description="Disordered" evidence="1">
    <location>
        <begin position="1"/>
        <end position="71"/>
    </location>
</feature>
<protein>
    <submittedName>
        <fullName evidence="2">(spotted green pufferfish) hypothetical protein</fullName>
    </submittedName>
</protein>
<evidence type="ECO:0000313" key="2">
    <source>
        <dbReference type="EMBL" id="CAG03102.1"/>
    </source>
</evidence>
<proteinExistence type="predicted"/>
<gene>
    <name evidence="2" type="ORF">GSTENG00022398001</name>
</gene>
<comment type="caution">
    <text evidence="2">The sequence shown here is derived from an EMBL/GenBank/DDBJ whole genome shotgun (WGS) entry which is preliminary data.</text>
</comment>
<reference evidence="2" key="1">
    <citation type="journal article" date="2004" name="Nature">
        <title>Genome duplication in the teleost fish Tetraodon nigroviridis reveals the early vertebrate proto-karyotype.</title>
        <authorList>
            <person name="Jaillon O."/>
            <person name="Aury J.-M."/>
            <person name="Brunet F."/>
            <person name="Petit J.-L."/>
            <person name="Stange-Thomann N."/>
            <person name="Mauceli E."/>
            <person name="Bouneau L."/>
            <person name="Fischer C."/>
            <person name="Ozouf-Costaz C."/>
            <person name="Bernot A."/>
            <person name="Nicaud S."/>
            <person name="Jaffe D."/>
            <person name="Fisher S."/>
            <person name="Lutfalla G."/>
            <person name="Dossat C."/>
            <person name="Segurens B."/>
            <person name="Dasilva C."/>
            <person name="Salanoubat M."/>
            <person name="Levy M."/>
            <person name="Boudet N."/>
            <person name="Castellano S."/>
            <person name="Anthouard V."/>
            <person name="Jubin C."/>
            <person name="Castelli V."/>
            <person name="Katinka M."/>
            <person name="Vacherie B."/>
            <person name="Biemont C."/>
            <person name="Skalli Z."/>
            <person name="Cattolico L."/>
            <person name="Poulain J."/>
            <person name="De Berardinis V."/>
            <person name="Cruaud C."/>
            <person name="Duprat S."/>
            <person name="Brottier P."/>
            <person name="Coutanceau J.-P."/>
            <person name="Gouzy J."/>
            <person name="Parra G."/>
            <person name="Lardier G."/>
            <person name="Chapple C."/>
            <person name="McKernan K.J."/>
            <person name="McEwan P."/>
            <person name="Bosak S."/>
            <person name="Kellis M."/>
            <person name="Volff J.-N."/>
            <person name="Guigo R."/>
            <person name="Zody M.C."/>
            <person name="Mesirov J."/>
            <person name="Lindblad-Toh K."/>
            <person name="Birren B."/>
            <person name="Nusbaum C."/>
            <person name="Kahn D."/>
            <person name="Robinson-Rechavi M."/>
            <person name="Laudet V."/>
            <person name="Schachter V."/>
            <person name="Quetier F."/>
            <person name="Saurin W."/>
            <person name="Scarpelli C."/>
            <person name="Wincker P."/>
            <person name="Lander E.S."/>
            <person name="Weissenbach J."/>
            <person name="Roest Crollius H."/>
        </authorList>
    </citation>
    <scope>NUCLEOTIDE SEQUENCE [LARGE SCALE GENOMIC DNA]</scope>
</reference>
<evidence type="ECO:0000256" key="1">
    <source>
        <dbReference type="SAM" id="MobiDB-lite"/>
    </source>
</evidence>
<accession>Q4S8D0</accession>
<dbReference type="EMBL" id="CAAE01014706">
    <property type="protein sequence ID" value="CAG03102.1"/>
    <property type="molecule type" value="Genomic_DNA"/>
</dbReference>
<dbReference type="AlphaFoldDB" id="Q4S8D0"/>
<name>Q4S8D0_TETNG</name>
<sequence>MLPDARAQAHVACGSEQTHRELDGPADPQRRGHGAVHRPAETAESCLLPSHPKLEPASPLIPLIPHQGGQV</sequence>
<dbReference type="KEGG" id="tng:GSTEN00022398G001"/>
<organism evidence="2">
    <name type="scientific">Tetraodon nigroviridis</name>
    <name type="common">Spotted green pufferfish</name>
    <name type="synonym">Chelonodon nigroviridis</name>
    <dbReference type="NCBI Taxonomy" id="99883"/>
    <lineage>
        <taxon>Eukaryota</taxon>
        <taxon>Metazoa</taxon>
        <taxon>Chordata</taxon>
        <taxon>Craniata</taxon>
        <taxon>Vertebrata</taxon>
        <taxon>Euteleostomi</taxon>
        <taxon>Actinopterygii</taxon>
        <taxon>Neopterygii</taxon>
        <taxon>Teleostei</taxon>
        <taxon>Neoteleostei</taxon>
        <taxon>Acanthomorphata</taxon>
        <taxon>Eupercaria</taxon>
        <taxon>Tetraodontiformes</taxon>
        <taxon>Tetradontoidea</taxon>
        <taxon>Tetraodontidae</taxon>
        <taxon>Tetraodon</taxon>
    </lineage>
</organism>